<dbReference type="AlphaFoldDB" id="A0A9X2WU85"/>
<reference evidence="1" key="1">
    <citation type="journal article" date="2023" name="Int. J. Syst. Evol. Microbiol.">
        <title>&lt;i&gt;Shewanella septentrionalis&lt;/i&gt; sp. nov. and &lt;i&gt;Shewanella holmiensis&lt;/i&gt; sp. nov., isolated from Baltic Sea water and sediments.</title>
        <authorList>
            <person name="Martin-Rodriguez A.J."/>
            <person name="Thorell K."/>
            <person name="Joffre E."/>
            <person name="Jensie-Markopoulos S."/>
            <person name="Moore E.R.B."/>
            <person name="Sjoling A."/>
        </authorList>
    </citation>
    <scope>NUCLEOTIDE SEQUENCE</scope>
    <source>
        <strain evidence="1">SP1W3</strain>
    </source>
</reference>
<evidence type="ECO:0000313" key="1">
    <source>
        <dbReference type="EMBL" id="MCT7945503.1"/>
    </source>
</evidence>
<gene>
    <name evidence="1" type="ORF">NE536_09000</name>
</gene>
<dbReference type="RefSeq" id="WP_261272481.1">
    <property type="nucleotide sequence ID" value="NZ_JAMTCC010000012.1"/>
</dbReference>
<proteinExistence type="predicted"/>
<name>A0A9X2WU85_9GAMM</name>
<dbReference type="EMBL" id="JAMTCC010000012">
    <property type="protein sequence ID" value="MCT7945503.1"/>
    <property type="molecule type" value="Genomic_DNA"/>
</dbReference>
<evidence type="ECO:0000313" key="2">
    <source>
        <dbReference type="Proteomes" id="UP001155604"/>
    </source>
</evidence>
<organism evidence="1 2">
    <name type="scientific">Shewanella septentrionalis</name>
    <dbReference type="NCBI Taxonomy" id="2952223"/>
    <lineage>
        <taxon>Bacteria</taxon>
        <taxon>Pseudomonadati</taxon>
        <taxon>Pseudomonadota</taxon>
        <taxon>Gammaproteobacteria</taxon>
        <taxon>Alteromonadales</taxon>
        <taxon>Shewanellaceae</taxon>
        <taxon>Shewanella</taxon>
    </lineage>
</organism>
<keyword evidence="2" id="KW-1185">Reference proteome</keyword>
<comment type="caution">
    <text evidence="1">The sequence shown here is derived from an EMBL/GenBank/DDBJ whole genome shotgun (WGS) entry which is preliminary data.</text>
</comment>
<protein>
    <submittedName>
        <fullName evidence="1">Uncharacterized protein</fullName>
    </submittedName>
</protein>
<sequence length="143" mass="15711">MNLKYEVQPQIGIGPVKLGMDRTSAIECIGLEPTPMSQHPTDSFYEAGFQIFYEGELPKVESIELSRGCGFEVTLAGKCILDLPVNEALSKIESITGLKPETGDEGYTYEIQSLGLWLWRQSNEPNDEEGLYFSTIGVGAANT</sequence>
<dbReference type="Proteomes" id="UP001155604">
    <property type="component" value="Unassembled WGS sequence"/>
</dbReference>
<accession>A0A9X2WU85</accession>